<dbReference type="Proteomes" id="UP001558652">
    <property type="component" value="Unassembled WGS sequence"/>
</dbReference>
<evidence type="ECO:0000313" key="4">
    <source>
        <dbReference type="Proteomes" id="UP001558652"/>
    </source>
</evidence>
<dbReference type="AlphaFoldDB" id="A0ABD0YWV2"/>
<evidence type="ECO:0000313" key="3">
    <source>
        <dbReference type="EMBL" id="KAL1131062.1"/>
    </source>
</evidence>
<accession>A0ABD0YWV2</accession>
<organism evidence="3 4">
    <name type="scientific">Ranatra chinensis</name>
    <dbReference type="NCBI Taxonomy" id="642074"/>
    <lineage>
        <taxon>Eukaryota</taxon>
        <taxon>Metazoa</taxon>
        <taxon>Ecdysozoa</taxon>
        <taxon>Arthropoda</taxon>
        <taxon>Hexapoda</taxon>
        <taxon>Insecta</taxon>
        <taxon>Pterygota</taxon>
        <taxon>Neoptera</taxon>
        <taxon>Paraneoptera</taxon>
        <taxon>Hemiptera</taxon>
        <taxon>Heteroptera</taxon>
        <taxon>Panheteroptera</taxon>
        <taxon>Nepomorpha</taxon>
        <taxon>Nepidae</taxon>
        <taxon>Ranatrinae</taxon>
        <taxon>Ranatra</taxon>
    </lineage>
</organism>
<feature type="compositionally biased region" description="Basic and acidic residues" evidence="1">
    <location>
        <begin position="220"/>
        <end position="231"/>
    </location>
</feature>
<dbReference type="InterPro" id="IPR009060">
    <property type="entry name" value="UBA-like_sf"/>
</dbReference>
<dbReference type="PROSITE" id="PS51140">
    <property type="entry name" value="CUE"/>
    <property type="match status" value="1"/>
</dbReference>
<gene>
    <name evidence="3" type="ORF">AAG570_012299</name>
</gene>
<evidence type="ECO:0000259" key="2">
    <source>
        <dbReference type="PROSITE" id="PS51140"/>
    </source>
</evidence>
<dbReference type="CDD" id="cd14279">
    <property type="entry name" value="CUE"/>
    <property type="match status" value="1"/>
</dbReference>
<feature type="non-terminal residue" evidence="3">
    <location>
        <position position="1"/>
    </location>
</feature>
<protein>
    <recommendedName>
        <fullName evidence="2">CUE domain-containing protein</fullName>
    </recommendedName>
</protein>
<feature type="compositionally biased region" description="Polar residues" evidence="1">
    <location>
        <begin position="331"/>
        <end position="344"/>
    </location>
</feature>
<feature type="domain" description="CUE" evidence="2">
    <location>
        <begin position="54"/>
        <end position="97"/>
    </location>
</feature>
<feature type="region of interest" description="Disordered" evidence="1">
    <location>
        <begin position="28"/>
        <end position="55"/>
    </location>
</feature>
<feature type="region of interest" description="Disordered" evidence="1">
    <location>
        <begin position="205"/>
        <end position="231"/>
    </location>
</feature>
<sequence>SDVYSCLFRYHGREAVVVSALQVEKHPVATPGPFSQPPPPRSQLARRTQPKPHSPKMKLRYLKSVFPVVEETILLDTLVNSDNNVTFATQRLMTMGFDKRDTPPPPTRICLNKKTPSEIADSKQKQQIQLSKNNKKSFLVKARLCSKYPQVPERVVSLALDSADYNEQTAQTILEMMSEEKSNAKKDVDSDERECSQVIKEEANVKTEAVPTPPVAPLVKTKEPTKTKSERRLMTEAKQEKQNLEIHFESPYLIKAQGPNKTLPNGPDDSLLLEDYVTWMGAQRGLAKGPDRRLVCGPNPALRKGPRKSLAKGSVYSRAPYLRTRSESRPSNKLTHIPSSNPSL</sequence>
<dbReference type="InterPro" id="IPR003892">
    <property type="entry name" value="CUE"/>
</dbReference>
<comment type="caution">
    <text evidence="3">The sequence shown here is derived from an EMBL/GenBank/DDBJ whole genome shotgun (WGS) entry which is preliminary data.</text>
</comment>
<dbReference type="SUPFAM" id="SSF46934">
    <property type="entry name" value="UBA-like"/>
    <property type="match status" value="1"/>
</dbReference>
<feature type="region of interest" description="Disordered" evidence="1">
    <location>
        <begin position="297"/>
        <end position="344"/>
    </location>
</feature>
<evidence type="ECO:0000256" key="1">
    <source>
        <dbReference type="SAM" id="MobiDB-lite"/>
    </source>
</evidence>
<name>A0ABD0YWV2_9HEMI</name>
<dbReference type="EMBL" id="JBFDAA010000007">
    <property type="protein sequence ID" value="KAL1131062.1"/>
    <property type="molecule type" value="Genomic_DNA"/>
</dbReference>
<reference evidence="3 4" key="1">
    <citation type="submission" date="2024-07" db="EMBL/GenBank/DDBJ databases">
        <title>Chromosome-level genome assembly of the water stick insect Ranatra chinensis (Heteroptera: Nepidae).</title>
        <authorList>
            <person name="Liu X."/>
        </authorList>
    </citation>
    <scope>NUCLEOTIDE SEQUENCE [LARGE SCALE GENOMIC DNA]</scope>
    <source>
        <strain evidence="3">Cailab_2021Rc</strain>
        <tissue evidence="3">Muscle</tissue>
    </source>
</reference>
<proteinExistence type="predicted"/>
<keyword evidence="4" id="KW-1185">Reference proteome</keyword>